<evidence type="ECO:0000256" key="4">
    <source>
        <dbReference type="SAM" id="MobiDB-lite"/>
    </source>
</evidence>
<proteinExistence type="inferred from homology"/>
<dbReference type="GO" id="GO:0003677">
    <property type="term" value="F:DNA binding"/>
    <property type="evidence" value="ECO:0007669"/>
    <property type="project" value="InterPro"/>
</dbReference>
<comment type="caution">
    <text evidence="7">The sequence shown here is derived from an EMBL/GenBank/DDBJ whole genome shotgun (WGS) entry which is preliminary data.</text>
</comment>
<gene>
    <name evidence="7" type="ORF">FDENT_561</name>
</gene>
<feature type="region of interest" description="Disordered" evidence="4">
    <location>
        <begin position="372"/>
        <end position="402"/>
    </location>
</feature>
<evidence type="ECO:0000256" key="2">
    <source>
        <dbReference type="ARBA" id="ARBA00022857"/>
    </source>
</evidence>
<dbReference type="Pfam" id="PF05368">
    <property type="entry name" value="NmrA"/>
    <property type="match status" value="1"/>
</dbReference>
<dbReference type="PANTHER" id="PTHR42748:SF7">
    <property type="entry name" value="NMRA LIKE REDOX SENSOR 1-RELATED"/>
    <property type="match status" value="1"/>
</dbReference>
<feature type="domain" description="NmrA-like" evidence="6">
    <location>
        <begin position="7"/>
        <end position="280"/>
    </location>
</feature>
<dbReference type="InterPro" id="IPR008030">
    <property type="entry name" value="NmrA-like"/>
</dbReference>
<dbReference type="Proteomes" id="UP000562682">
    <property type="component" value="Unassembled WGS sequence"/>
</dbReference>
<accession>A0A8H5XK92</accession>
<evidence type="ECO:0000256" key="1">
    <source>
        <dbReference type="ARBA" id="ARBA00006328"/>
    </source>
</evidence>
<evidence type="ECO:0000259" key="5">
    <source>
        <dbReference type="Pfam" id="PF04082"/>
    </source>
</evidence>
<dbReference type="Gene3D" id="4.10.240.10">
    <property type="entry name" value="Zn(2)-C6 fungal-type DNA-binding domain"/>
    <property type="match status" value="1"/>
</dbReference>
<sequence>MSRVNIQKTMLIFGATGKQGGAVIDNILSNSPDSSFHIIAVTRDPTSRKAQALATNPKISVVEGDLDNVGAVFAKAGPVWGVYSVQINSDAEEQQGKGVINAAVEHGVQHFVYSSGDRGGPERSPNNPTYVKNFAAKYAIEKHLEQQARDSVQQMTYTILRPVTFFENITTDIHGKGFARMWEQMGSKKLQMVSTKDIGWFAAQSLIWPEMYKNAALTLVGDELTQREADAIYYEVIGQKMTLAPCPVANAVKFVLKGSVGDMFKWFADEGYGGDVRECRGYNLGMQNFRTWLQENKRNFEKNNLFNAAESLSLEAGQGVYGVKLRCDSKEKFPDPCSRCNARHLFCTVDATFKRTPARKRLEAMSKELQELRNQTHRTEDQLVAGSSSTSESRSPASHDEGVDDFELTSFTVSLAGVVVDSSTATEAFMIFAEYMRPRLPVVASLSAQAAYENQPFLFWTIVTIVLCRLPEPENIALFQFLRAPYERLVQETVTDAPLPLYKIQALLLLCNWPLPTDKQWKEPSWLYCGVAIQAARYLSLDRQQTIPSLRVIGVTSGSIRSRINTWLSCFSVSTSLSLHLGLPCPIESELDFAAIHAFLKRQTVPPAFAIEVRIQLVVAKFTALLNHELLDGTSSSFLRLFDTELEAIKNEILPDEETKSIVEYAILDAKIHIYTLVITKSPANSSSRQILLRTARDIALRIVEIGTRAIRANPENTTLIRREKCQPKDRHRCLGFSTIFLLKFFIRQSSDGPEERQIVANHVSMTQTLCRACTIDPKDEFSRIVSVFEALRRETSKEEDKTKLVLNHRMGVSLMFDAVNTAGKIRGKPVEVEEGDGGTAEETTTEALPDHGDMMSQVDGNPEFLKNFWSDPYTSLLQFDPTSLEGDYPNTW</sequence>
<keyword evidence="2" id="KW-0521">NADP</keyword>
<comment type="similarity">
    <text evidence="1">Belongs to the NmrA-type oxidoreductase family.</text>
</comment>
<evidence type="ECO:0000259" key="6">
    <source>
        <dbReference type="Pfam" id="PF05368"/>
    </source>
</evidence>
<dbReference type="InterPro" id="IPR051164">
    <property type="entry name" value="NmrA-like_oxidored"/>
</dbReference>
<dbReference type="GO" id="GO:0008270">
    <property type="term" value="F:zinc ion binding"/>
    <property type="evidence" value="ECO:0007669"/>
    <property type="project" value="InterPro"/>
</dbReference>
<dbReference type="Gene3D" id="3.40.50.720">
    <property type="entry name" value="NAD(P)-binding Rossmann-like Domain"/>
    <property type="match status" value="1"/>
</dbReference>
<dbReference type="Pfam" id="PF04082">
    <property type="entry name" value="Fungal_trans"/>
    <property type="match status" value="1"/>
</dbReference>
<dbReference type="AlphaFoldDB" id="A0A8H5XK92"/>
<feature type="compositionally biased region" description="Low complexity" evidence="4">
    <location>
        <begin position="387"/>
        <end position="396"/>
    </location>
</feature>
<dbReference type="GO" id="GO:0006351">
    <property type="term" value="P:DNA-templated transcription"/>
    <property type="evidence" value="ECO:0007669"/>
    <property type="project" value="InterPro"/>
</dbReference>
<reference evidence="7 8" key="1">
    <citation type="submission" date="2020-05" db="EMBL/GenBank/DDBJ databases">
        <title>Identification and distribution of gene clusters putatively required for synthesis of sphingolipid metabolism inhibitors in phylogenetically diverse species of the filamentous fungus Fusarium.</title>
        <authorList>
            <person name="Kim H.-S."/>
            <person name="Busman M."/>
            <person name="Brown D.W."/>
            <person name="Divon H."/>
            <person name="Uhlig S."/>
            <person name="Proctor R.H."/>
        </authorList>
    </citation>
    <scope>NUCLEOTIDE SEQUENCE [LARGE SCALE GENOMIC DNA]</scope>
    <source>
        <strain evidence="7 8">NRRL 25311</strain>
    </source>
</reference>
<dbReference type="EMBL" id="JAAOAK010000012">
    <property type="protein sequence ID" value="KAF5695257.1"/>
    <property type="molecule type" value="Genomic_DNA"/>
</dbReference>
<evidence type="ECO:0000256" key="3">
    <source>
        <dbReference type="ARBA" id="ARBA00023242"/>
    </source>
</evidence>
<dbReference type="InterPro" id="IPR007219">
    <property type="entry name" value="XnlR_reg_dom"/>
</dbReference>
<keyword evidence="3" id="KW-0539">Nucleus</keyword>
<protein>
    <submittedName>
        <fullName evidence="7">Transcription factor</fullName>
    </submittedName>
</protein>
<keyword evidence="8" id="KW-1185">Reference proteome</keyword>
<evidence type="ECO:0000313" key="7">
    <source>
        <dbReference type="EMBL" id="KAF5695257.1"/>
    </source>
</evidence>
<dbReference type="GO" id="GO:0005634">
    <property type="term" value="C:nucleus"/>
    <property type="evidence" value="ECO:0007669"/>
    <property type="project" value="TreeGrafter"/>
</dbReference>
<dbReference type="InterPro" id="IPR036864">
    <property type="entry name" value="Zn2-C6_fun-type_DNA-bd_sf"/>
</dbReference>
<dbReference type="PANTHER" id="PTHR42748">
    <property type="entry name" value="NITROGEN METABOLITE REPRESSION PROTEIN NMRA FAMILY MEMBER"/>
    <property type="match status" value="1"/>
</dbReference>
<feature type="domain" description="Xylanolytic transcriptional activator regulatory" evidence="5">
    <location>
        <begin position="432"/>
        <end position="585"/>
    </location>
</feature>
<dbReference type="InterPro" id="IPR036291">
    <property type="entry name" value="NAD(P)-bd_dom_sf"/>
</dbReference>
<name>A0A8H5XK92_9HYPO</name>
<evidence type="ECO:0000313" key="8">
    <source>
        <dbReference type="Proteomes" id="UP000562682"/>
    </source>
</evidence>
<dbReference type="SUPFAM" id="SSF51735">
    <property type="entry name" value="NAD(P)-binding Rossmann-fold domains"/>
    <property type="match status" value="1"/>
</dbReference>
<organism evidence="7 8">
    <name type="scientific">Fusarium denticulatum</name>
    <dbReference type="NCBI Taxonomy" id="48507"/>
    <lineage>
        <taxon>Eukaryota</taxon>
        <taxon>Fungi</taxon>
        <taxon>Dikarya</taxon>
        <taxon>Ascomycota</taxon>
        <taxon>Pezizomycotina</taxon>
        <taxon>Sordariomycetes</taxon>
        <taxon>Hypocreomycetidae</taxon>
        <taxon>Hypocreales</taxon>
        <taxon>Nectriaceae</taxon>
        <taxon>Fusarium</taxon>
        <taxon>Fusarium fujikuroi species complex</taxon>
    </lineage>
</organism>
<dbReference type="CDD" id="cd12148">
    <property type="entry name" value="fungal_TF_MHR"/>
    <property type="match status" value="1"/>
</dbReference>
<dbReference type="GO" id="GO:0000981">
    <property type="term" value="F:DNA-binding transcription factor activity, RNA polymerase II-specific"/>
    <property type="evidence" value="ECO:0007669"/>
    <property type="project" value="InterPro"/>
</dbReference>
<dbReference type="Gene3D" id="3.90.25.10">
    <property type="entry name" value="UDP-galactose 4-epimerase, domain 1"/>
    <property type="match status" value="1"/>
</dbReference>